<sequence length="429" mass="49292">MSKVDNDASSAPNPLISMWVLLEGTPSSVKINVKPSDFISQSPDLNDFKQILNQKFKALKDVEPENIEFFSDKDRTQTRFGGVLLADLVTTDSCPLIVRYPLSTSSIIVTYKSGNSKVKKKLPHSSGSWDLLRKDVIRNFSKLSKFENAKVDDLYFEISEGNEENLEDEFQFNELVDRIEEKEKRRVLLDLKVQIKDKKPYNEWDIRDVFTNVLHRDYNGSLGQAFNLDELPNYNSITVEEMKFFVEEIKKTMKVFRNNINVNEATVREYISIFMKTAVDHIQTFTNNSAQLYVEANLYGSKGYGPVDYLVKLDDFAVLVNEAKSEDLTKGIAQNIMQLHSASESLLGKRKLEQTEFESSQQQLFGIVTTGVSWYFIRWTGSPENPKVEISRQHNCGFEGEMQSEKNVVSYIVRILENQDDMLKNNSKR</sequence>
<comment type="caution">
    <text evidence="1">The sequence shown here is derived from an EMBL/GenBank/DDBJ whole genome shotgun (WGS) entry which is preliminary data.</text>
</comment>
<dbReference type="Proteomes" id="UP000789702">
    <property type="component" value="Unassembled WGS sequence"/>
</dbReference>
<reference evidence="1" key="1">
    <citation type="submission" date="2021-06" db="EMBL/GenBank/DDBJ databases">
        <authorList>
            <person name="Kallberg Y."/>
            <person name="Tangrot J."/>
            <person name="Rosling A."/>
        </authorList>
    </citation>
    <scope>NUCLEOTIDE SEQUENCE</scope>
    <source>
        <strain evidence="1">IL203A</strain>
    </source>
</reference>
<feature type="non-terminal residue" evidence="1">
    <location>
        <position position="429"/>
    </location>
</feature>
<name>A0ACA9P1Y3_9GLOM</name>
<protein>
    <submittedName>
        <fullName evidence="1">7248_t:CDS:1</fullName>
    </submittedName>
</protein>
<evidence type="ECO:0000313" key="1">
    <source>
        <dbReference type="EMBL" id="CAG8679492.1"/>
    </source>
</evidence>
<keyword evidence="2" id="KW-1185">Reference proteome</keyword>
<evidence type="ECO:0000313" key="2">
    <source>
        <dbReference type="Proteomes" id="UP000789702"/>
    </source>
</evidence>
<organism evidence="1 2">
    <name type="scientific">Dentiscutata heterogama</name>
    <dbReference type="NCBI Taxonomy" id="1316150"/>
    <lineage>
        <taxon>Eukaryota</taxon>
        <taxon>Fungi</taxon>
        <taxon>Fungi incertae sedis</taxon>
        <taxon>Mucoromycota</taxon>
        <taxon>Glomeromycotina</taxon>
        <taxon>Glomeromycetes</taxon>
        <taxon>Diversisporales</taxon>
        <taxon>Gigasporaceae</taxon>
        <taxon>Dentiscutata</taxon>
    </lineage>
</organism>
<accession>A0ACA9P1Y3</accession>
<proteinExistence type="predicted"/>
<gene>
    <name evidence="1" type="ORF">DHETER_LOCUS10573</name>
</gene>
<dbReference type="EMBL" id="CAJVPU010021057">
    <property type="protein sequence ID" value="CAG8679492.1"/>
    <property type="molecule type" value="Genomic_DNA"/>
</dbReference>